<feature type="non-terminal residue" evidence="2">
    <location>
        <position position="140"/>
    </location>
</feature>
<feature type="region of interest" description="Disordered" evidence="1">
    <location>
        <begin position="1"/>
        <end position="36"/>
    </location>
</feature>
<comment type="caution">
    <text evidence="2">The sequence shown here is derived from an EMBL/GenBank/DDBJ whole genome shotgun (WGS) entry which is preliminary data.</text>
</comment>
<reference evidence="2" key="1">
    <citation type="journal article" date="2014" name="Front. Microbiol.">
        <title>High frequency of phylogenetically diverse reductive dehalogenase-homologous genes in deep subseafloor sedimentary metagenomes.</title>
        <authorList>
            <person name="Kawai M."/>
            <person name="Futagami T."/>
            <person name="Toyoda A."/>
            <person name="Takaki Y."/>
            <person name="Nishi S."/>
            <person name="Hori S."/>
            <person name="Arai W."/>
            <person name="Tsubouchi T."/>
            <person name="Morono Y."/>
            <person name="Uchiyama I."/>
            <person name="Ito T."/>
            <person name="Fujiyama A."/>
            <person name="Inagaki F."/>
            <person name="Takami H."/>
        </authorList>
    </citation>
    <scope>NUCLEOTIDE SEQUENCE</scope>
    <source>
        <strain evidence="2">Expedition CK06-06</strain>
    </source>
</reference>
<dbReference type="InterPro" id="IPR013783">
    <property type="entry name" value="Ig-like_fold"/>
</dbReference>
<organism evidence="2">
    <name type="scientific">marine sediment metagenome</name>
    <dbReference type="NCBI Taxonomy" id="412755"/>
    <lineage>
        <taxon>unclassified sequences</taxon>
        <taxon>metagenomes</taxon>
        <taxon>ecological metagenomes</taxon>
    </lineage>
</organism>
<evidence type="ECO:0008006" key="3">
    <source>
        <dbReference type="Google" id="ProtNLM"/>
    </source>
</evidence>
<feature type="region of interest" description="Disordered" evidence="1">
    <location>
        <begin position="42"/>
        <end position="61"/>
    </location>
</feature>
<sequence>QAPPTKPTLTSPSDGFRTNDSTPTLEWTPATNADNHRVLVDDDVGFGSPAENDLLGSEDDNYTTGALADGTYYWEIVAINAIGENESDTRSFIVDTTPPTISGVSASNITQTSATITWTTDENSDSLVEYGTTTGYGSTE</sequence>
<evidence type="ECO:0000256" key="1">
    <source>
        <dbReference type="SAM" id="MobiDB-lite"/>
    </source>
</evidence>
<dbReference type="AlphaFoldDB" id="X1PFM7"/>
<gene>
    <name evidence="2" type="ORF">S06H3_63181</name>
</gene>
<name>X1PFM7_9ZZZZ</name>
<proteinExistence type="predicted"/>
<accession>X1PFM7</accession>
<dbReference type="Gene3D" id="2.60.40.10">
    <property type="entry name" value="Immunoglobulins"/>
    <property type="match status" value="1"/>
</dbReference>
<dbReference type="EMBL" id="BARV01041855">
    <property type="protein sequence ID" value="GAI54653.1"/>
    <property type="molecule type" value="Genomic_DNA"/>
</dbReference>
<feature type="non-terminal residue" evidence="2">
    <location>
        <position position="1"/>
    </location>
</feature>
<evidence type="ECO:0000313" key="2">
    <source>
        <dbReference type="EMBL" id="GAI54653.1"/>
    </source>
</evidence>
<feature type="compositionally biased region" description="Polar residues" evidence="1">
    <location>
        <begin position="7"/>
        <end position="33"/>
    </location>
</feature>
<protein>
    <recommendedName>
        <fullName evidence="3">Fibronectin type-III domain-containing protein</fullName>
    </recommendedName>
</protein>